<name>A0ABY1BMB1_9PSED</name>
<keyword evidence="4" id="KW-1185">Reference proteome</keyword>
<sequence>MKSRQSVYFFAGVTVIAALTLQSPPAAACNYDGYIGSICWTAIPYCPDGYVLANGQSLPIRLYPALAALYGRTYGGDGSTSFSLPNLNGREPVGTGEGPGLTPMSAKTPVNGLEKVVLDGANLPVHVHPVVISDISSVRVAAQSGAGTEKTPAGNFLAAPSVSSLQLYADTADALMAQGVVSASIAGPAVESSVAPPTLPQPIAVLGPQLAMRACVNWSGLYPINPN</sequence>
<evidence type="ECO:0000313" key="3">
    <source>
        <dbReference type="EMBL" id="SER17111.1"/>
    </source>
</evidence>
<feature type="signal peptide" evidence="1">
    <location>
        <begin position="1"/>
        <end position="28"/>
    </location>
</feature>
<gene>
    <name evidence="3" type="ORF">SAMN05216600_116120</name>
</gene>
<evidence type="ECO:0000256" key="1">
    <source>
        <dbReference type="SAM" id="SignalP"/>
    </source>
</evidence>
<proteinExistence type="predicted"/>
<dbReference type="EMBL" id="FOFP01000016">
    <property type="protein sequence ID" value="SER17111.1"/>
    <property type="molecule type" value="Genomic_DNA"/>
</dbReference>
<dbReference type="InterPro" id="IPR011083">
    <property type="entry name" value="Phage_tail_collar_dom"/>
</dbReference>
<reference evidence="3 4" key="1">
    <citation type="submission" date="2016-10" db="EMBL/GenBank/DDBJ databases">
        <authorList>
            <person name="Varghese N."/>
            <person name="Submissions S."/>
        </authorList>
    </citation>
    <scope>NUCLEOTIDE SEQUENCE [LARGE SCALE GENOMIC DNA]</scope>
    <source>
        <strain evidence="3 4">CIP 109853</strain>
    </source>
</reference>
<dbReference type="InterPro" id="IPR037053">
    <property type="entry name" value="Phage_tail_collar_dom_sf"/>
</dbReference>
<accession>A0ABY1BMB1</accession>
<keyword evidence="1" id="KW-0732">Signal</keyword>
<dbReference type="Pfam" id="PF07484">
    <property type="entry name" value="Collar"/>
    <property type="match status" value="1"/>
</dbReference>
<evidence type="ECO:0000259" key="2">
    <source>
        <dbReference type="Pfam" id="PF07484"/>
    </source>
</evidence>
<comment type="caution">
    <text evidence="3">The sequence shown here is derived from an EMBL/GenBank/DDBJ whole genome shotgun (WGS) entry which is preliminary data.</text>
</comment>
<evidence type="ECO:0000313" key="4">
    <source>
        <dbReference type="Proteomes" id="UP000198512"/>
    </source>
</evidence>
<protein>
    <submittedName>
        <fullName evidence="3">Microcystin-dependent protein</fullName>
    </submittedName>
</protein>
<dbReference type="SUPFAM" id="SSF88874">
    <property type="entry name" value="Receptor-binding domain of short tail fibre protein gp12"/>
    <property type="match status" value="1"/>
</dbReference>
<dbReference type="RefSeq" id="WP_083251722.1">
    <property type="nucleotide sequence ID" value="NZ_FOFP01000016.1"/>
</dbReference>
<dbReference type="Gene3D" id="3.90.1340.10">
    <property type="entry name" value="Phage tail collar domain"/>
    <property type="match status" value="1"/>
</dbReference>
<dbReference type="Proteomes" id="UP000198512">
    <property type="component" value="Unassembled WGS sequence"/>
</dbReference>
<feature type="domain" description="Phage tail collar" evidence="2">
    <location>
        <begin position="36"/>
        <end position="92"/>
    </location>
</feature>
<organism evidence="3 4">
    <name type="scientific">Pseudomonas cuatrocienegasensis</name>
    <dbReference type="NCBI Taxonomy" id="543360"/>
    <lineage>
        <taxon>Bacteria</taxon>
        <taxon>Pseudomonadati</taxon>
        <taxon>Pseudomonadota</taxon>
        <taxon>Gammaproteobacteria</taxon>
        <taxon>Pseudomonadales</taxon>
        <taxon>Pseudomonadaceae</taxon>
        <taxon>Pseudomonas</taxon>
    </lineage>
</organism>
<feature type="chain" id="PRO_5045305683" evidence="1">
    <location>
        <begin position="29"/>
        <end position="227"/>
    </location>
</feature>